<protein>
    <submittedName>
        <fullName evidence="1">Uncharacterized protein</fullName>
    </submittedName>
</protein>
<gene>
    <name evidence="1" type="ORF">L227DRAFT_429124</name>
</gene>
<dbReference type="AlphaFoldDB" id="A0A5C2SFN2"/>
<sequence>MVVVMPYVSSLLSIGAPCPGHSRGLRALDTCRRMRCLDITHAANVRSFRRHRVFLSVIHQPFWKSARSLQYTSPCLGALKQLTRASLFCLPGRPSPEHQQHEMGGGGLEGGARAEPMSCVNGSPCLSISGADGFACTVVGYTTC</sequence>
<reference evidence="1" key="1">
    <citation type="journal article" date="2018" name="Genome Biol. Evol.">
        <title>Genomics and development of Lentinus tigrinus, a white-rot wood-decaying mushroom with dimorphic fruiting bodies.</title>
        <authorList>
            <person name="Wu B."/>
            <person name="Xu Z."/>
            <person name="Knudson A."/>
            <person name="Carlson A."/>
            <person name="Chen N."/>
            <person name="Kovaka S."/>
            <person name="LaButti K."/>
            <person name="Lipzen A."/>
            <person name="Pennachio C."/>
            <person name="Riley R."/>
            <person name="Schakwitz W."/>
            <person name="Umezawa K."/>
            <person name="Ohm R.A."/>
            <person name="Grigoriev I.V."/>
            <person name="Nagy L.G."/>
            <person name="Gibbons J."/>
            <person name="Hibbett D."/>
        </authorList>
    </citation>
    <scope>NUCLEOTIDE SEQUENCE [LARGE SCALE GENOMIC DNA]</scope>
    <source>
        <strain evidence="1">ALCF2SS1-6</strain>
    </source>
</reference>
<evidence type="ECO:0000313" key="2">
    <source>
        <dbReference type="Proteomes" id="UP000313359"/>
    </source>
</evidence>
<accession>A0A5C2SFN2</accession>
<evidence type="ECO:0000313" key="1">
    <source>
        <dbReference type="EMBL" id="RPD62540.1"/>
    </source>
</evidence>
<dbReference type="Proteomes" id="UP000313359">
    <property type="component" value="Unassembled WGS sequence"/>
</dbReference>
<keyword evidence="2" id="KW-1185">Reference proteome</keyword>
<organism evidence="1 2">
    <name type="scientific">Lentinus tigrinus ALCF2SS1-6</name>
    <dbReference type="NCBI Taxonomy" id="1328759"/>
    <lineage>
        <taxon>Eukaryota</taxon>
        <taxon>Fungi</taxon>
        <taxon>Dikarya</taxon>
        <taxon>Basidiomycota</taxon>
        <taxon>Agaricomycotina</taxon>
        <taxon>Agaricomycetes</taxon>
        <taxon>Polyporales</taxon>
        <taxon>Polyporaceae</taxon>
        <taxon>Lentinus</taxon>
    </lineage>
</organism>
<dbReference type="EMBL" id="ML122258">
    <property type="protein sequence ID" value="RPD62540.1"/>
    <property type="molecule type" value="Genomic_DNA"/>
</dbReference>
<proteinExistence type="predicted"/>
<name>A0A5C2SFN2_9APHY</name>